<comment type="caution">
    <text evidence="2">The sequence shown here is derived from an EMBL/GenBank/DDBJ whole genome shotgun (WGS) entry which is preliminary data.</text>
</comment>
<evidence type="ECO:0000313" key="2">
    <source>
        <dbReference type="EMBL" id="OQR83192.1"/>
    </source>
</evidence>
<dbReference type="InterPro" id="IPR036397">
    <property type="entry name" value="RNaseH_sf"/>
</dbReference>
<keyword evidence="3" id="KW-1185">Reference proteome</keyword>
<organism evidence="2 3">
    <name type="scientific">Achlya hypogyna</name>
    <name type="common">Oomycete</name>
    <name type="synonym">Protoachlya hypogyna</name>
    <dbReference type="NCBI Taxonomy" id="1202772"/>
    <lineage>
        <taxon>Eukaryota</taxon>
        <taxon>Sar</taxon>
        <taxon>Stramenopiles</taxon>
        <taxon>Oomycota</taxon>
        <taxon>Saprolegniomycetes</taxon>
        <taxon>Saprolegniales</taxon>
        <taxon>Achlyaceae</taxon>
        <taxon>Achlya</taxon>
    </lineage>
</organism>
<feature type="compositionally biased region" description="Low complexity" evidence="1">
    <location>
        <begin position="380"/>
        <end position="391"/>
    </location>
</feature>
<sequence length="391" mass="43231">MSSEMVIKTVWADYCATKSLQVAAGPSNKAPRPANVPNAKAVPTSVQTFVRERRSKRQRTVARDVMSFLRSLDVIRYGDSCTTSVNAASRGVQRFLDRHGYRRGKKASSAIRLSTTNAVARAQYVTTATARLKGALVPRTMVYTGESYVHHNYKVGHDTLFDPNDLLDMQNKEKHKGRRLCFIAAIIDKGLTASEDVFEGDKQTKDYHGMFNGAYYGSWLAGLLECLEAREIRNACIVLDNAKYHKSLPPGTPRKGWKKSLLVDACRGLGIDCDETDLKAVLWGKLEAHVSATLPVVVTMAREKGHEVLFTPPSHSRLQPIEIVREALDEGFEALTARAIYGCIKNSEDELKSLYLYLIDHEELSGSSDESAEDDDDDSGSSSDMSSGCEL</sequence>
<evidence type="ECO:0000313" key="3">
    <source>
        <dbReference type="Proteomes" id="UP000243579"/>
    </source>
</evidence>
<feature type="compositionally biased region" description="Acidic residues" evidence="1">
    <location>
        <begin position="370"/>
        <end position="379"/>
    </location>
</feature>
<dbReference type="PANTHER" id="PTHR33939:SF1">
    <property type="entry name" value="DUF4371 DOMAIN-CONTAINING PROTEIN"/>
    <property type="match status" value="1"/>
</dbReference>
<feature type="region of interest" description="Disordered" evidence="1">
    <location>
        <begin position="365"/>
        <end position="391"/>
    </location>
</feature>
<evidence type="ECO:0000256" key="1">
    <source>
        <dbReference type="SAM" id="MobiDB-lite"/>
    </source>
</evidence>
<dbReference type="Gene3D" id="3.30.420.10">
    <property type="entry name" value="Ribonuclease H-like superfamily/Ribonuclease H"/>
    <property type="match status" value="1"/>
</dbReference>
<name>A0A1V9YBX5_ACHHY</name>
<dbReference type="OrthoDB" id="78630at2759"/>
<evidence type="ECO:0008006" key="4">
    <source>
        <dbReference type="Google" id="ProtNLM"/>
    </source>
</evidence>
<dbReference type="EMBL" id="JNBR01002272">
    <property type="protein sequence ID" value="OQR83192.1"/>
    <property type="molecule type" value="Genomic_DNA"/>
</dbReference>
<dbReference type="PANTHER" id="PTHR33939">
    <property type="entry name" value="PROTEIN CBG22215"/>
    <property type="match status" value="1"/>
</dbReference>
<gene>
    <name evidence="2" type="ORF">ACHHYP_20757</name>
</gene>
<proteinExistence type="predicted"/>
<dbReference type="Proteomes" id="UP000243579">
    <property type="component" value="Unassembled WGS sequence"/>
</dbReference>
<protein>
    <recommendedName>
        <fullName evidence="4">Tc1-like transposase DDE domain-containing protein</fullName>
    </recommendedName>
</protein>
<dbReference type="GO" id="GO:0003676">
    <property type="term" value="F:nucleic acid binding"/>
    <property type="evidence" value="ECO:0007669"/>
    <property type="project" value="InterPro"/>
</dbReference>
<dbReference type="AlphaFoldDB" id="A0A1V9YBX5"/>
<reference evidence="2 3" key="1">
    <citation type="journal article" date="2014" name="Genome Biol. Evol.">
        <title>The secreted proteins of Achlya hypogyna and Thraustotheca clavata identify the ancestral oomycete secretome and reveal gene acquisitions by horizontal gene transfer.</title>
        <authorList>
            <person name="Misner I."/>
            <person name="Blouin N."/>
            <person name="Leonard G."/>
            <person name="Richards T.A."/>
            <person name="Lane C.E."/>
        </authorList>
    </citation>
    <scope>NUCLEOTIDE SEQUENCE [LARGE SCALE GENOMIC DNA]</scope>
    <source>
        <strain evidence="2 3">ATCC 48635</strain>
    </source>
</reference>
<accession>A0A1V9YBX5</accession>